<sequence length="685" mass="75113">MVALPARAACDGDDAPVSEVRANAGRGVDPLDLARLRDIGPTADLFLNDSPIGVSPDGNHIAFQVRRADPASNSFCHELLVVDLRSPAKPVTIDRGGELIRAYFQRGALANYPSGEPQLIRPSWSPDGRSVAFLKRLAATNQLWIASADGSGSRRLTNASADVEAFEWSADGTAIVFHTRPDRAAALAELETEGRSGFVYDERWSPIARNRPSHREPAEMRVEKVTLGGQVLVPTASERDAFARAGTAPDGAIWAAVTPNAVAWVAPKDSNRAFADGTLHVRNSTGATIRCDAQSCQGQIAGLWWHPDGKQLWFQRRTGWGSSQTALYRWTPGEGEPQHILTTRDLLLGCRSAGHQLVCALEQSSRPRRIVSIDPANGAIGEIFDPNPAFRQLHLGSVERLEWRNNRGIEIYGDLVMPPARKPGERVPLILVQYRTRGFLRGGTGNEYPLFALAAQGFAVLSIERPGYVSELTPTSDFAERARLNYGDWADRKSVMSAFASGIDRLDRRGLIDPKRVGITGFSDGSVSAQYALLNSSLFAAAALSSCCEEPKTHMPLLGPRGAARLRSYTYPRYTDSAADFWGPFSIAANATRFRTPLLVQASDDEYLGSLETFTSLRETGAPMELIVFPDEHHSKWQPAHRLAMYRRNIAWFSFWLKGDAGPFARPGETARWESLLKDSLVRSP</sequence>
<dbReference type="SUPFAM" id="SSF82171">
    <property type="entry name" value="DPP6 N-terminal domain-like"/>
    <property type="match status" value="1"/>
</dbReference>
<dbReference type="RefSeq" id="WP_254293811.1">
    <property type="nucleotide sequence ID" value="NZ_JAMLDX010000009.1"/>
</dbReference>
<dbReference type="NCBIfam" id="NF033523">
    <property type="entry name" value="lasso_peptidase"/>
    <property type="match status" value="1"/>
</dbReference>
<dbReference type="GO" id="GO:0004252">
    <property type="term" value="F:serine-type endopeptidase activity"/>
    <property type="evidence" value="ECO:0007669"/>
    <property type="project" value="TreeGrafter"/>
</dbReference>
<dbReference type="Gene3D" id="3.40.50.1820">
    <property type="entry name" value="alpha/beta hydrolase"/>
    <property type="match status" value="1"/>
</dbReference>
<gene>
    <name evidence="4" type="ORF">M9978_12860</name>
</gene>
<dbReference type="GO" id="GO:0006508">
    <property type="term" value="P:proteolysis"/>
    <property type="evidence" value="ECO:0007669"/>
    <property type="project" value="InterPro"/>
</dbReference>
<dbReference type="InterPro" id="IPR053536">
    <property type="entry name" value="Lasso_peptide_isopeptidase"/>
</dbReference>
<accession>A0A9X2HI76</accession>
<reference evidence="4" key="1">
    <citation type="submission" date="2022-05" db="EMBL/GenBank/DDBJ databases">
        <title>Sphingomonas sp. strain MG17 Genome sequencing and assembly.</title>
        <authorList>
            <person name="Kim I."/>
        </authorList>
    </citation>
    <scope>NUCLEOTIDE SEQUENCE</scope>
    <source>
        <strain evidence="4">MG17</strain>
    </source>
</reference>
<evidence type="ECO:0000256" key="1">
    <source>
        <dbReference type="ARBA" id="ARBA00022801"/>
    </source>
</evidence>
<evidence type="ECO:0000313" key="4">
    <source>
        <dbReference type="EMBL" id="MCP3731318.1"/>
    </source>
</evidence>
<protein>
    <submittedName>
        <fullName evidence="4">Atxe2 family lasso peptide isopeptidase</fullName>
    </submittedName>
</protein>
<dbReference type="InterPro" id="IPR001375">
    <property type="entry name" value="Peptidase_S9_cat"/>
</dbReference>
<name>A0A9X2HI76_9SPHN</name>
<dbReference type="Gene3D" id="2.120.10.30">
    <property type="entry name" value="TolB, C-terminal domain"/>
    <property type="match status" value="1"/>
</dbReference>
<dbReference type="InterPro" id="IPR029058">
    <property type="entry name" value="AB_hydrolase_fold"/>
</dbReference>
<dbReference type="PANTHER" id="PTHR42776:SF27">
    <property type="entry name" value="DIPEPTIDYL PEPTIDASE FAMILY MEMBER 6"/>
    <property type="match status" value="1"/>
</dbReference>
<evidence type="ECO:0000256" key="2">
    <source>
        <dbReference type="ARBA" id="ARBA00022825"/>
    </source>
</evidence>
<keyword evidence="1" id="KW-0378">Hydrolase</keyword>
<dbReference type="Pfam" id="PF00326">
    <property type="entry name" value="Peptidase_S9"/>
    <property type="match status" value="1"/>
</dbReference>
<evidence type="ECO:0000259" key="3">
    <source>
        <dbReference type="Pfam" id="PF00326"/>
    </source>
</evidence>
<dbReference type="AlphaFoldDB" id="A0A9X2HI76"/>
<dbReference type="InterPro" id="IPR011659">
    <property type="entry name" value="WD40"/>
</dbReference>
<proteinExistence type="predicted"/>
<dbReference type="EMBL" id="JAMLDX010000009">
    <property type="protein sequence ID" value="MCP3731318.1"/>
    <property type="molecule type" value="Genomic_DNA"/>
</dbReference>
<evidence type="ECO:0000313" key="5">
    <source>
        <dbReference type="Proteomes" id="UP001139451"/>
    </source>
</evidence>
<comment type="caution">
    <text evidence="4">The sequence shown here is derived from an EMBL/GenBank/DDBJ whole genome shotgun (WGS) entry which is preliminary data.</text>
</comment>
<feature type="domain" description="Peptidase S9 prolyl oligopeptidase catalytic" evidence="3">
    <location>
        <begin position="476"/>
        <end position="658"/>
    </location>
</feature>
<keyword evidence="2" id="KW-0645">Protease</keyword>
<keyword evidence="5" id="KW-1185">Reference proteome</keyword>
<dbReference type="Proteomes" id="UP001139451">
    <property type="component" value="Unassembled WGS sequence"/>
</dbReference>
<keyword evidence="2" id="KW-0720">Serine protease</keyword>
<dbReference type="PANTHER" id="PTHR42776">
    <property type="entry name" value="SERINE PEPTIDASE S9 FAMILY MEMBER"/>
    <property type="match status" value="1"/>
</dbReference>
<dbReference type="SUPFAM" id="SSF53474">
    <property type="entry name" value="alpha/beta-Hydrolases"/>
    <property type="match status" value="1"/>
</dbReference>
<dbReference type="InterPro" id="IPR011042">
    <property type="entry name" value="6-blade_b-propeller_TolB-like"/>
</dbReference>
<dbReference type="Pfam" id="PF07676">
    <property type="entry name" value="PD40"/>
    <property type="match status" value="1"/>
</dbReference>
<organism evidence="4 5">
    <name type="scientific">Sphingomonas tagetis</name>
    <dbReference type="NCBI Taxonomy" id="2949092"/>
    <lineage>
        <taxon>Bacteria</taxon>
        <taxon>Pseudomonadati</taxon>
        <taxon>Pseudomonadota</taxon>
        <taxon>Alphaproteobacteria</taxon>
        <taxon>Sphingomonadales</taxon>
        <taxon>Sphingomonadaceae</taxon>
        <taxon>Sphingomonas</taxon>
    </lineage>
</organism>